<dbReference type="SUPFAM" id="SSF46785">
    <property type="entry name" value="Winged helix' DNA-binding domain"/>
    <property type="match status" value="1"/>
</dbReference>
<dbReference type="InterPro" id="IPR036390">
    <property type="entry name" value="WH_DNA-bd_sf"/>
</dbReference>
<gene>
    <name evidence="6" type="ORF">GCM10007890_07790</name>
</gene>
<comment type="caution">
    <text evidence="6">The sequence shown here is derived from an EMBL/GenBank/DDBJ whole genome shotgun (WGS) entry which is preliminary data.</text>
</comment>
<evidence type="ECO:0000256" key="2">
    <source>
        <dbReference type="ARBA" id="ARBA00023015"/>
    </source>
</evidence>
<dbReference type="PROSITE" id="PS50931">
    <property type="entry name" value="HTH_LYSR"/>
    <property type="match status" value="1"/>
</dbReference>
<dbReference type="InterPro" id="IPR036388">
    <property type="entry name" value="WH-like_DNA-bd_sf"/>
</dbReference>
<keyword evidence="4" id="KW-0804">Transcription</keyword>
<evidence type="ECO:0000256" key="1">
    <source>
        <dbReference type="ARBA" id="ARBA00009437"/>
    </source>
</evidence>
<dbReference type="Proteomes" id="UP001157440">
    <property type="component" value="Unassembled WGS sequence"/>
</dbReference>
<dbReference type="InterPro" id="IPR005119">
    <property type="entry name" value="LysR_subst-bd"/>
</dbReference>
<organism evidence="6 7">
    <name type="scientific">Methylobacterium tardum</name>
    <dbReference type="NCBI Taxonomy" id="374432"/>
    <lineage>
        <taxon>Bacteria</taxon>
        <taxon>Pseudomonadati</taxon>
        <taxon>Pseudomonadota</taxon>
        <taxon>Alphaproteobacteria</taxon>
        <taxon>Hyphomicrobiales</taxon>
        <taxon>Methylobacteriaceae</taxon>
        <taxon>Methylobacterium</taxon>
    </lineage>
</organism>
<dbReference type="Gene3D" id="3.40.190.10">
    <property type="entry name" value="Periplasmic binding protein-like II"/>
    <property type="match status" value="2"/>
</dbReference>
<dbReference type="EMBL" id="BSPL01000008">
    <property type="protein sequence ID" value="GLS68767.1"/>
    <property type="molecule type" value="Genomic_DNA"/>
</dbReference>
<comment type="similarity">
    <text evidence="1">Belongs to the LysR transcriptional regulatory family.</text>
</comment>
<evidence type="ECO:0000256" key="4">
    <source>
        <dbReference type="ARBA" id="ARBA00023163"/>
    </source>
</evidence>
<evidence type="ECO:0000313" key="6">
    <source>
        <dbReference type="EMBL" id="GLS68767.1"/>
    </source>
</evidence>
<dbReference type="PANTHER" id="PTHR30579">
    <property type="entry name" value="TRANSCRIPTIONAL REGULATOR"/>
    <property type="match status" value="1"/>
</dbReference>
<name>A0AA37TBA9_9HYPH</name>
<proteinExistence type="inferred from homology"/>
<dbReference type="InterPro" id="IPR000847">
    <property type="entry name" value="LysR_HTH_N"/>
</dbReference>
<dbReference type="Gene3D" id="1.10.10.10">
    <property type="entry name" value="Winged helix-like DNA-binding domain superfamily/Winged helix DNA-binding domain"/>
    <property type="match status" value="1"/>
</dbReference>
<keyword evidence="2" id="KW-0805">Transcription regulation</keyword>
<dbReference type="Pfam" id="PF00126">
    <property type="entry name" value="HTH_1"/>
    <property type="match status" value="1"/>
</dbReference>
<dbReference type="PANTHER" id="PTHR30579:SF7">
    <property type="entry name" value="HTH-TYPE TRANSCRIPTIONAL REGULATOR LRHA-RELATED"/>
    <property type="match status" value="1"/>
</dbReference>
<keyword evidence="3" id="KW-0238">DNA-binding</keyword>
<dbReference type="SUPFAM" id="SSF53850">
    <property type="entry name" value="Periplasmic binding protein-like II"/>
    <property type="match status" value="1"/>
</dbReference>
<sequence length="289" mass="30513">MGPPNIALLRSFLAVVESSSFTGAAQALGLRQSTVSGHIARLEQALGRSLLMRDTHRVAPTPDGQALIGFAHDVVQAQDRLCAFFSPSGLRGRIRLGVSEDYTLATLGRVLARFADRHDAVDLQITVGLSRALYQSYDAGDLDVIFCKRRRGDPRGTMAWAEELIWTGRPGFVPDPGQPLPLVLYPPPSMTRTLALDALEAAGRSWRIACTSGSLMGLRAAVEAGLGIAPHSAKVLPPGLAAIPDSAGLPALGEVEFVVLGPGRHHHLATALQEAILASTVELQGAGPS</sequence>
<accession>A0AA37TBA9</accession>
<evidence type="ECO:0000313" key="7">
    <source>
        <dbReference type="Proteomes" id="UP001157440"/>
    </source>
</evidence>
<dbReference type="PRINTS" id="PR00039">
    <property type="entry name" value="HTHLYSR"/>
</dbReference>
<feature type="domain" description="HTH lysR-type" evidence="5">
    <location>
        <begin position="4"/>
        <end position="61"/>
    </location>
</feature>
<protein>
    <submittedName>
        <fullName evidence="6">LysR family transcriptional regulator</fullName>
    </submittedName>
</protein>
<dbReference type="AlphaFoldDB" id="A0AA37TBA9"/>
<evidence type="ECO:0000259" key="5">
    <source>
        <dbReference type="PROSITE" id="PS50931"/>
    </source>
</evidence>
<dbReference type="Pfam" id="PF03466">
    <property type="entry name" value="LysR_substrate"/>
    <property type="match status" value="1"/>
</dbReference>
<dbReference type="GO" id="GO:0003677">
    <property type="term" value="F:DNA binding"/>
    <property type="evidence" value="ECO:0007669"/>
    <property type="project" value="UniProtKB-KW"/>
</dbReference>
<dbReference type="GO" id="GO:0003700">
    <property type="term" value="F:DNA-binding transcription factor activity"/>
    <property type="evidence" value="ECO:0007669"/>
    <property type="project" value="InterPro"/>
</dbReference>
<reference evidence="7" key="1">
    <citation type="journal article" date="2019" name="Int. J. Syst. Evol. Microbiol.">
        <title>The Global Catalogue of Microorganisms (GCM) 10K type strain sequencing project: providing services to taxonomists for standard genome sequencing and annotation.</title>
        <authorList>
            <consortium name="The Broad Institute Genomics Platform"/>
            <consortium name="The Broad Institute Genome Sequencing Center for Infectious Disease"/>
            <person name="Wu L."/>
            <person name="Ma J."/>
        </authorList>
    </citation>
    <scope>NUCLEOTIDE SEQUENCE [LARGE SCALE GENOMIC DNA]</scope>
    <source>
        <strain evidence="7">NBRC 103632</strain>
    </source>
</reference>
<evidence type="ECO:0000256" key="3">
    <source>
        <dbReference type="ARBA" id="ARBA00023125"/>
    </source>
</evidence>
<keyword evidence="7" id="KW-1185">Reference proteome</keyword>
<dbReference type="InterPro" id="IPR050176">
    <property type="entry name" value="LTTR"/>
</dbReference>